<evidence type="ECO:0000313" key="3">
    <source>
        <dbReference type="EMBL" id="CAF0842405.1"/>
    </source>
</evidence>
<evidence type="ECO:0000313" key="7">
    <source>
        <dbReference type="Proteomes" id="UP000663882"/>
    </source>
</evidence>
<dbReference type="AlphaFoldDB" id="A0A813T9U7"/>
<comment type="caution">
    <text evidence="2">The sequence shown here is derived from an EMBL/GenBank/DDBJ whole genome shotgun (WGS) entry which is preliminary data.</text>
</comment>
<proteinExistence type="predicted"/>
<name>A0A813T9U7_9BILA</name>
<dbReference type="Proteomes" id="UP000663889">
    <property type="component" value="Unassembled WGS sequence"/>
</dbReference>
<dbReference type="Proteomes" id="UP000663823">
    <property type="component" value="Unassembled WGS sequence"/>
</dbReference>
<sequence>MELNKYLQATRSSKTDKRDVLLTVLKKLNEEYPLRTSYSVNEQGEKRNPTENDDDHGLNIYRCGTTNRTRSNQHKSRTITNFSLTTTTTYNHNEFRLNNPNNHSYTNQLINTQ</sequence>
<evidence type="ECO:0000313" key="5">
    <source>
        <dbReference type="EMBL" id="CAF3766316.1"/>
    </source>
</evidence>
<dbReference type="EMBL" id="CAJOAX010002303">
    <property type="protein sequence ID" value="CAF3786312.1"/>
    <property type="molecule type" value="Genomic_DNA"/>
</dbReference>
<feature type="region of interest" description="Disordered" evidence="1">
    <location>
        <begin position="93"/>
        <end position="113"/>
    </location>
</feature>
<dbReference type="EMBL" id="CAJNOU010000088">
    <property type="protein sequence ID" value="CAF0857819.1"/>
    <property type="molecule type" value="Genomic_DNA"/>
</dbReference>
<evidence type="ECO:0000313" key="6">
    <source>
        <dbReference type="EMBL" id="CAF3786312.1"/>
    </source>
</evidence>
<dbReference type="Proteomes" id="UP000663864">
    <property type="component" value="Unassembled WGS sequence"/>
</dbReference>
<dbReference type="Proteomes" id="UP000663882">
    <property type="component" value="Unassembled WGS sequence"/>
</dbReference>
<evidence type="ECO:0000256" key="1">
    <source>
        <dbReference type="SAM" id="MobiDB-lite"/>
    </source>
</evidence>
<dbReference type="EMBL" id="CAJNOT010000107">
    <property type="protein sequence ID" value="CAF0842405.1"/>
    <property type="molecule type" value="Genomic_DNA"/>
</dbReference>
<feature type="region of interest" description="Disordered" evidence="1">
    <location>
        <begin position="36"/>
        <end position="59"/>
    </location>
</feature>
<evidence type="ECO:0000313" key="2">
    <source>
        <dbReference type="EMBL" id="CAF0806035.1"/>
    </source>
</evidence>
<dbReference type="EMBL" id="CAJNOO010000106">
    <property type="protein sequence ID" value="CAF0806035.1"/>
    <property type="molecule type" value="Genomic_DNA"/>
</dbReference>
<evidence type="ECO:0000313" key="4">
    <source>
        <dbReference type="EMBL" id="CAF0857819.1"/>
    </source>
</evidence>
<accession>A0A813T9U7</accession>
<dbReference type="Proteomes" id="UP000663874">
    <property type="component" value="Unassembled WGS sequence"/>
</dbReference>
<dbReference type="EMBL" id="CAJOBE010001689">
    <property type="protein sequence ID" value="CAF3766316.1"/>
    <property type="molecule type" value="Genomic_DNA"/>
</dbReference>
<protein>
    <submittedName>
        <fullName evidence="2">Uncharacterized protein</fullName>
    </submittedName>
</protein>
<organism evidence="2 7">
    <name type="scientific">Rotaria sordida</name>
    <dbReference type="NCBI Taxonomy" id="392033"/>
    <lineage>
        <taxon>Eukaryota</taxon>
        <taxon>Metazoa</taxon>
        <taxon>Spiralia</taxon>
        <taxon>Gnathifera</taxon>
        <taxon>Rotifera</taxon>
        <taxon>Eurotatoria</taxon>
        <taxon>Bdelloidea</taxon>
        <taxon>Philodinida</taxon>
        <taxon>Philodinidae</taxon>
        <taxon>Rotaria</taxon>
    </lineage>
</organism>
<gene>
    <name evidence="5" type="ORF">FNK824_LOCUS13099</name>
    <name evidence="6" type="ORF">OTI717_LOCUS17459</name>
    <name evidence="2" type="ORF">RFH988_LOCUS4174</name>
    <name evidence="4" type="ORF">SEV965_LOCUS3455</name>
    <name evidence="3" type="ORF">ZHD862_LOCUS4449</name>
</gene>
<reference evidence="2" key="1">
    <citation type="submission" date="2021-02" db="EMBL/GenBank/DDBJ databases">
        <authorList>
            <person name="Nowell W R."/>
        </authorList>
    </citation>
    <scope>NUCLEOTIDE SEQUENCE</scope>
</reference>